<evidence type="ECO:0000313" key="2">
    <source>
        <dbReference type="Proteomes" id="UP000054279"/>
    </source>
</evidence>
<dbReference type="AlphaFoldDB" id="A0A0C9UR64"/>
<reference evidence="1 2" key="1">
    <citation type="submission" date="2014-06" db="EMBL/GenBank/DDBJ databases">
        <title>Evolutionary Origins and Diversification of the Mycorrhizal Mutualists.</title>
        <authorList>
            <consortium name="DOE Joint Genome Institute"/>
            <consortium name="Mycorrhizal Genomics Consortium"/>
            <person name="Kohler A."/>
            <person name="Kuo A."/>
            <person name="Nagy L.G."/>
            <person name="Floudas D."/>
            <person name="Copeland A."/>
            <person name="Barry K.W."/>
            <person name="Cichocki N."/>
            <person name="Veneault-Fourrey C."/>
            <person name="LaButti K."/>
            <person name="Lindquist E.A."/>
            <person name="Lipzen A."/>
            <person name="Lundell T."/>
            <person name="Morin E."/>
            <person name="Murat C."/>
            <person name="Riley R."/>
            <person name="Ohm R."/>
            <person name="Sun H."/>
            <person name="Tunlid A."/>
            <person name="Henrissat B."/>
            <person name="Grigoriev I.V."/>
            <person name="Hibbett D.S."/>
            <person name="Martin F."/>
        </authorList>
    </citation>
    <scope>NUCLEOTIDE SEQUENCE [LARGE SCALE GENOMIC DNA]</scope>
    <source>
        <strain evidence="1 2">SS14</strain>
    </source>
</reference>
<dbReference type="OrthoDB" id="3270336at2759"/>
<proteinExistence type="predicted"/>
<accession>A0A0C9UR64</accession>
<dbReference type="HOGENOM" id="CLU_1732633_0_0_1"/>
<protein>
    <submittedName>
        <fullName evidence="1">Uncharacterized protein</fullName>
    </submittedName>
</protein>
<name>A0A0C9UR64_SPHS4</name>
<keyword evidence="2" id="KW-1185">Reference proteome</keyword>
<sequence>MFCIQKTIDTPASIGRNLLEHGIPFRMSFEVSNMEHRQVPRCAVLGVRPLDYSPTLTDYQAYISLRNSFLKSSRGRLALLSGGILWRLAMEVIGPEAVFGFPCEQDMCNTEIIFSTSRALYGREKLTDEEIDLLCGAYYMEKSTSESKPIV</sequence>
<gene>
    <name evidence="1" type="ORF">M422DRAFT_166804</name>
</gene>
<dbReference type="EMBL" id="KN837112">
    <property type="protein sequence ID" value="KIJ45383.1"/>
    <property type="molecule type" value="Genomic_DNA"/>
</dbReference>
<organism evidence="1 2">
    <name type="scientific">Sphaerobolus stellatus (strain SS14)</name>
    <dbReference type="NCBI Taxonomy" id="990650"/>
    <lineage>
        <taxon>Eukaryota</taxon>
        <taxon>Fungi</taxon>
        <taxon>Dikarya</taxon>
        <taxon>Basidiomycota</taxon>
        <taxon>Agaricomycotina</taxon>
        <taxon>Agaricomycetes</taxon>
        <taxon>Phallomycetidae</taxon>
        <taxon>Geastrales</taxon>
        <taxon>Sphaerobolaceae</taxon>
        <taxon>Sphaerobolus</taxon>
    </lineage>
</organism>
<evidence type="ECO:0000313" key="1">
    <source>
        <dbReference type="EMBL" id="KIJ45383.1"/>
    </source>
</evidence>
<dbReference type="Proteomes" id="UP000054279">
    <property type="component" value="Unassembled WGS sequence"/>
</dbReference>